<dbReference type="OrthoDB" id="9976756at2759"/>
<keyword evidence="5" id="KW-0732">Signal</keyword>
<keyword evidence="11" id="KW-0829">Tyrosine-protein kinase</keyword>
<keyword evidence="10 16" id="KW-0472">Membrane</keyword>
<evidence type="ECO:0000313" key="19">
    <source>
        <dbReference type="EnsemblMetazoa" id="XP_038055050.1"/>
    </source>
</evidence>
<evidence type="ECO:0000313" key="20">
    <source>
        <dbReference type="Proteomes" id="UP000887568"/>
    </source>
</evidence>
<dbReference type="InterPro" id="IPR007110">
    <property type="entry name" value="Ig-like_dom"/>
</dbReference>
<dbReference type="RefSeq" id="XP_038055050.1">
    <property type="nucleotide sequence ID" value="XM_038199122.1"/>
</dbReference>
<evidence type="ECO:0000256" key="13">
    <source>
        <dbReference type="ARBA" id="ARBA00023180"/>
    </source>
</evidence>
<dbReference type="GeneID" id="119727226"/>
<dbReference type="InterPro" id="IPR000719">
    <property type="entry name" value="Prot_kinase_dom"/>
</dbReference>
<keyword evidence="3" id="KW-0808">Transferase</keyword>
<evidence type="ECO:0000259" key="18">
    <source>
        <dbReference type="PROSITE" id="PS50835"/>
    </source>
</evidence>
<reference evidence="19" key="1">
    <citation type="submission" date="2022-11" db="UniProtKB">
        <authorList>
            <consortium name="EnsemblMetazoa"/>
        </authorList>
    </citation>
    <scope>IDENTIFICATION</scope>
</reference>
<dbReference type="InterPro" id="IPR008266">
    <property type="entry name" value="Tyr_kinase_AS"/>
</dbReference>
<feature type="binding site" evidence="15">
    <location>
        <position position="533"/>
    </location>
    <ligand>
        <name>ATP</name>
        <dbReference type="ChEBI" id="CHEBI:30616"/>
    </ligand>
</feature>
<keyword evidence="6 15" id="KW-0547">Nucleotide-binding</keyword>
<evidence type="ECO:0000256" key="7">
    <source>
        <dbReference type="ARBA" id="ARBA00022777"/>
    </source>
</evidence>
<dbReference type="PROSITE" id="PS00109">
    <property type="entry name" value="PROTEIN_KINASE_TYR"/>
    <property type="match status" value="1"/>
</dbReference>
<evidence type="ECO:0000256" key="15">
    <source>
        <dbReference type="PROSITE-ProRule" id="PRU10141"/>
    </source>
</evidence>
<keyword evidence="9 16" id="KW-1133">Transmembrane helix</keyword>
<name>A0A913ZUW2_PATMI</name>
<dbReference type="InterPro" id="IPR011009">
    <property type="entry name" value="Kinase-like_dom_sf"/>
</dbReference>
<dbReference type="GO" id="GO:0005524">
    <property type="term" value="F:ATP binding"/>
    <property type="evidence" value="ECO:0007669"/>
    <property type="project" value="UniProtKB-UniRule"/>
</dbReference>
<dbReference type="EnsemblMetazoa" id="XM_038199122.1">
    <property type="protein sequence ID" value="XP_038055050.1"/>
    <property type="gene ID" value="LOC119727226"/>
</dbReference>
<dbReference type="GO" id="GO:0007169">
    <property type="term" value="P:cell surface receptor protein tyrosine kinase signaling pathway"/>
    <property type="evidence" value="ECO:0007669"/>
    <property type="project" value="TreeGrafter"/>
</dbReference>
<evidence type="ECO:0000256" key="4">
    <source>
        <dbReference type="ARBA" id="ARBA00022692"/>
    </source>
</evidence>
<dbReference type="SMART" id="SM00219">
    <property type="entry name" value="TyrKc"/>
    <property type="match status" value="1"/>
</dbReference>
<evidence type="ECO:0000256" key="11">
    <source>
        <dbReference type="ARBA" id="ARBA00023137"/>
    </source>
</evidence>
<dbReference type="Gene3D" id="1.10.510.10">
    <property type="entry name" value="Transferase(Phosphotransferase) domain 1"/>
    <property type="match status" value="1"/>
</dbReference>
<keyword evidence="4 16" id="KW-0812">Transmembrane</keyword>
<dbReference type="InterPro" id="IPR017441">
    <property type="entry name" value="Protein_kinase_ATP_BS"/>
</dbReference>
<dbReference type="CDD" id="cd00192">
    <property type="entry name" value="PTKc"/>
    <property type="match status" value="1"/>
</dbReference>
<evidence type="ECO:0000256" key="8">
    <source>
        <dbReference type="ARBA" id="ARBA00022840"/>
    </source>
</evidence>
<evidence type="ECO:0000256" key="12">
    <source>
        <dbReference type="ARBA" id="ARBA00023170"/>
    </source>
</evidence>
<dbReference type="InterPro" id="IPR020635">
    <property type="entry name" value="Tyr_kinase_cat_dom"/>
</dbReference>
<dbReference type="PROSITE" id="PS50011">
    <property type="entry name" value="PROTEIN_KINASE_DOM"/>
    <property type="match status" value="2"/>
</dbReference>
<dbReference type="FunFam" id="1.10.510.10:FF:000190">
    <property type="entry name" value="Proto-oncogene tyrosine-protein kinase receptor Ret"/>
    <property type="match status" value="1"/>
</dbReference>
<evidence type="ECO:0000256" key="10">
    <source>
        <dbReference type="ARBA" id="ARBA00023136"/>
    </source>
</evidence>
<dbReference type="PROSITE" id="PS00107">
    <property type="entry name" value="PROTEIN_KINASE_ATP"/>
    <property type="match status" value="2"/>
</dbReference>
<keyword evidence="8 15" id="KW-0067">ATP-binding</keyword>
<keyword evidence="7" id="KW-0418">Kinase</keyword>
<dbReference type="EC" id="2.7.10.1" evidence="2"/>
<keyword evidence="13" id="KW-0325">Glycoprotein</keyword>
<evidence type="ECO:0000256" key="5">
    <source>
        <dbReference type="ARBA" id="ARBA00022729"/>
    </source>
</evidence>
<dbReference type="Gene3D" id="2.60.40.10">
    <property type="entry name" value="Immunoglobulins"/>
    <property type="match status" value="1"/>
</dbReference>
<dbReference type="InterPro" id="IPR001245">
    <property type="entry name" value="Ser-Thr/Tyr_kinase_cat_dom"/>
</dbReference>
<feature type="binding site" evidence="15">
    <location>
        <position position="61"/>
    </location>
    <ligand>
        <name>ATP</name>
        <dbReference type="ChEBI" id="CHEBI:30616"/>
    </ligand>
</feature>
<dbReference type="PANTHER" id="PTHR24416">
    <property type="entry name" value="TYROSINE-PROTEIN KINASE RECEPTOR"/>
    <property type="match status" value="1"/>
</dbReference>
<evidence type="ECO:0000256" key="2">
    <source>
        <dbReference type="ARBA" id="ARBA00011902"/>
    </source>
</evidence>
<dbReference type="AlphaFoldDB" id="A0A913ZUW2"/>
<dbReference type="PROSITE" id="PS50835">
    <property type="entry name" value="IG_LIKE"/>
    <property type="match status" value="1"/>
</dbReference>
<evidence type="ECO:0000259" key="17">
    <source>
        <dbReference type="PROSITE" id="PS50011"/>
    </source>
</evidence>
<dbReference type="SUPFAM" id="SSF56112">
    <property type="entry name" value="Protein kinase-like (PK-like)"/>
    <property type="match status" value="2"/>
</dbReference>
<keyword evidence="20" id="KW-1185">Reference proteome</keyword>
<evidence type="ECO:0000256" key="3">
    <source>
        <dbReference type="ARBA" id="ARBA00022679"/>
    </source>
</evidence>
<accession>A0A913ZUW2</accession>
<evidence type="ECO:0000256" key="1">
    <source>
        <dbReference type="ARBA" id="ARBA00004479"/>
    </source>
</evidence>
<dbReference type="PRINTS" id="PR00109">
    <property type="entry name" value="TYRKINASE"/>
</dbReference>
<feature type="transmembrane region" description="Helical" evidence="16">
    <location>
        <begin position="416"/>
        <end position="440"/>
    </location>
</feature>
<comment type="catalytic activity">
    <reaction evidence="14">
        <text>L-tyrosyl-[protein] + ATP = O-phospho-L-tyrosyl-[protein] + ADP + H(+)</text>
        <dbReference type="Rhea" id="RHEA:10596"/>
        <dbReference type="Rhea" id="RHEA-COMP:10136"/>
        <dbReference type="Rhea" id="RHEA-COMP:20101"/>
        <dbReference type="ChEBI" id="CHEBI:15378"/>
        <dbReference type="ChEBI" id="CHEBI:30616"/>
        <dbReference type="ChEBI" id="CHEBI:46858"/>
        <dbReference type="ChEBI" id="CHEBI:61978"/>
        <dbReference type="ChEBI" id="CHEBI:456216"/>
        <dbReference type="EC" id="2.7.10.1"/>
    </reaction>
</comment>
<feature type="domain" description="Ig-like" evidence="18">
    <location>
        <begin position="288"/>
        <end position="401"/>
    </location>
</feature>
<protein>
    <recommendedName>
        <fullName evidence="2">receptor protein-tyrosine kinase</fullName>
        <ecNumber evidence="2">2.7.10.1</ecNumber>
    </recommendedName>
</protein>
<feature type="domain" description="Protein kinase" evidence="17">
    <location>
        <begin position="27"/>
        <end position="301"/>
    </location>
</feature>
<evidence type="ECO:0000256" key="14">
    <source>
        <dbReference type="ARBA" id="ARBA00051243"/>
    </source>
</evidence>
<dbReference type="PANTHER" id="PTHR24416:SF621">
    <property type="entry name" value="TYROSINE KINASE RECEPTOR CAD96CA"/>
    <property type="match status" value="1"/>
</dbReference>
<dbReference type="Pfam" id="PF07714">
    <property type="entry name" value="PK_Tyr_Ser-Thr"/>
    <property type="match status" value="1"/>
</dbReference>
<dbReference type="InterPro" id="IPR013783">
    <property type="entry name" value="Ig-like_fold"/>
</dbReference>
<evidence type="ECO:0000256" key="9">
    <source>
        <dbReference type="ARBA" id="ARBA00022989"/>
    </source>
</evidence>
<feature type="domain" description="Protein kinase" evidence="17">
    <location>
        <begin position="499"/>
        <end position="538"/>
    </location>
</feature>
<dbReference type="Proteomes" id="UP000887568">
    <property type="component" value="Unplaced"/>
</dbReference>
<sequence>MNQEVSAHDRGTFIQSHNVYDFPRGRIALHEVLGSGNFGHVYRATADGIYHPGIKSEVAVKILKKSADANVVADFEKEMAVQKDLIKHPNIVSMLGYCTETQPFYLILEYLSRGNLQKYLRVKKDAWRDDAVEGAQPACPFQLLTFASEIANGMDYLSSMGCIHRDLATRNILLSDDLVCKLSDFGLARDISETEQYEKTSQGLVPVRWLALECLVQNVYTTMSDVWSFGVLLWEIVTLGDHPYRGMSASQITDILAEGYRLPNPSHCHNQLYTIMIECWRHSPSRRPSFGTLKRMLDSMIPDAKCTQNVSVGDSLDLECTAVGSNPVSHIEWKVKGRKGNKSSPILHQTNYSETHRDGSWFWDVISKARVDIREGEINFGVTCRIFYPDNATSFTEEHLQVFVVQGKPNESRKNIWMLAVVLSNGLVVFLVVTLCCIALKIRNWRKKKRNSKGDGSSRMISLPFGQEERQGGALRSEGTLDRVSKTFIPELEFPRNRVKLQEIIGNGNFGQVHKGIAKGIVRNGVDTTVAVKIIKEQ</sequence>
<dbReference type="GO" id="GO:0004714">
    <property type="term" value="F:transmembrane receptor protein tyrosine kinase activity"/>
    <property type="evidence" value="ECO:0007669"/>
    <property type="project" value="UniProtKB-EC"/>
</dbReference>
<evidence type="ECO:0000256" key="16">
    <source>
        <dbReference type="SAM" id="Phobius"/>
    </source>
</evidence>
<proteinExistence type="predicted"/>
<organism evidence="19 20">
    <name type="scientific">Patiria miniata</name>
    <name type="common">Bat star</name>
    <name type="synonym">Asterina miniata</name>
    <dbReference type="NCBI Taxonomy" id="46514"/>
    <lineage>
        <taxon>Eukaryota</taxon>
        <taxon>Metazoa</taxon>
        <taxon>Echinodermata</taxon>
        <taxon>Eleutherozoa</taxon>
        <taxon>Asterozoa</taxon>
        <taxon>Asteroidea</taxon>
        <taxon>Valvatacea</taxon>
        <taxon>Valvatida</taxon>
        <taxon>Asterinidae</taxon>
        <taxon>Patiria</taxon>
    </lineage>
</organism>
<comment type="subcellular location">
    <subcellularLocation>
        <location evidence="1">Membrane</location>
        <topology evidence="1">Single-pass type I membrane protein</topology>
    </subcellularLocation>
</comment>
<dbReference type="GO" id="GO:0043235">
    <property type="term" value="C:receptor complex"/>
    <property type="evidence" value="ECO:0007669"/>
    <property type="project" value="TreeGrafter"/>
</dbReference>
<evidence type="ECO:0000256" key="6">
    <source>
        <dbReference type="ARBA" id="ARBA00022741"/>
    </source>
</evidence>
<dbReference type="GO" id="GO:0005886">
    <property type="term" value="C:plasma membrane"/>
    <property type="evidence" value="ECO:0007669"/>
    <property type="project" value="TreeGrafter"/>
</dbReference>
<keyword evidence="12" id="KW-0675">Receptor</keyword>
<dbReference type="InterPro" id="IPR050122">
    <property type="entry name" value="RTK"/>
</dbReference>
<dbReference type="Gene3D" id="3.30.200.20">
    <property type="entry name" value="Phosphorylase Kinase, domain 1"/>
    <property type="match status" value="2"/>
</dbReference>